<dbReference type="InterPro" id="IPR009075">
    <property type="entry name" value="AcylCo_DH/oxidase_C"/>
</dbReference>
<dbReference type="InterPro" id="IPR006089">
    <property type="entry name" value="Acyl-CoA_DH_CS"/>
</dbReference>
<dbReference type="PROSITE" id="PS00072">
    <property type="entry name" value="ACYL_COA_DH_1"/>
    <property type="match status" value="1"/>
</dbReference>
<evidence type="ECO:0000256" key="1">
    <source>
        <dbReference type="ARBA" id="ARBA00001974"/>
    </source>
</evidence>
<accession>A0A346XTU0</accession>
<sequence>MAISFELTDEQQDLKDLVRAFAVNEVAPRAEEMNAKGEFPTDLVRQMGDMGLFGLPFPEEYGGSGGDYLSLCLAIEELGRVDQSVGITLEAGVGLGAQPIYKFGTEQQRKELLPQLAEGKKLAGFGLTEPGGGSDAGGLRTTARRDGDHWVINGSKQFITNAGTDISEFVTITAVTNDDPREVTNFVVPTGTPGYTVGNGYRKVGWHASDTRDLYFEDVRIPAENQLGETGRGFANFLNILDEGRIAISALAVGLIQGCVDECVRYAHEREAFGKPIGSYQAVAFKIADLEAMAEVARNQYYYAAWLLQEGKPFKKQASIAKLMSTEYAVTAAREACQIFGGYGFTTEYPVGRFYQDAKILEIGEGTSEVQRMLIARALGLPRG</sequence>
<dbReference type="InterPro" id="IPR037069">
    <property type="entry name" value="AcylCoA_DH/ox_N_sf"/>
</dbReference>
<protein>
    <submittedName>
        <fullName evidence="10">Isovaleryl-CoA dehydrogenase</fullName>
    </submittedName>
</protein>
<evidence type="ECO:0000259" key="8">
    <source>
        <dbReference type="Pfam" id="PF02770"/>
    </source>
</evidence>
<dbReference type="PROSITE" id="PS00073">
    <property type="entry name" value="ACYL_COA_DH_2"/>
    <property type="match status" value="1"/>
</dbReference>
<dbReference type="PANTHER" id="PTHR43884">
    <property type="entry name" value="ACYL-COA DEHYDROGENASE"/>
    <property type="match status" value="1"/>
</dbReference>
<dbReference type="Gene3D" id="1.20.140.10">
    <property type="entry name" value="Butyryl-CoA Dehydrogenase, subunit A, domain 3"/>
    <property type="match status" value="1"/>
</dbReference>
<dbReference type="Proteomes" id="UP000264006">
    <property type="component" value="Chromosome"/>
</dbReference>
<feature type="domain" description="Acyl-CoA dehydrogenase/oxidase N-terminal" evidence="9">
    <location>
        <begin position="8"/>
        <end position="120"/>
    </location>
</feature>
<reference evidence="10 11" key="1">
    <citation type="submission" date="2018-09" db="EMBL/GenBank/DDBJ databases">
        <title>Complete genome sequence of Euzebya sp. DY32-46 isolated from seawater of Pacific Ocean.</title>
        <authorList>
            <person name="Xu L."/>
            <person name="Wu Y.-H."/>
            <person name="Xu X.-W."/>
        </authorList>
    </citation>
    <scope>NUCLEOTIDE SEQUENCE [LARGE SCALE GENOMIC DNA]</scope>
    <source>
        <strain evidence="10 11">DY32-46</strain>
    </source>
</reference>
<dbReference type="EMBL" id="CP031165">
    <property type="protein sequence ID" value="AXV05637.1"/>
    <property type="molecule type" value="Genomic_DNA"/>
</dbReference>
<dbReference type="InterPro" id="IPR013786">
    <property type="entry name" value="AcylCoA_DH/ox_N"/>
</dbReference>
<dbReference type="InterPro" id="IPR006091">
    <property type="entry name" value="Acyl-CoA_Oxase/DH_mid-dom"/>
</dbReference>
<keyword evidence="5 6" id="KW-0560">Oxidoreductase</keyword>
<dbReference type="AlphaFoldDB" id="A0A346XTU0"/>
<gene>
    <name evidence="10" type="ORF">DVS28_a0936</name>
</gene>
<dbReference type="InterPro" id="IPR046373">
    <property type="entry name" value="Acyl-CoA_Oxase/DH_mid-dom_sf"/>
</dbReference>
<keyword evidence="4 6" id="KW-0274">FAD</keyword>
<name>A0A346XTU0_9ACTN</name>
<evidence type="ECO:0000256" key="2">
    <source>
        <dbReference type="ARBA" id="ARBA00009347"/>
    </source>
</evidence>
<evidence type="ECO:0000313" key="10">
    <source>
        <dbReference type="EMBL" id="AXV05637.1"/>
    </source>
</evidence>
<dbReference type="Gene3D" id="1.10.540.10">
    <property type="entry name" value="Acyl-CoA dehydrogenase/oxidase, N-terminal domain"/>
    <property type="match status" value="1"/>
</dbReference>
<evidence type="ECO:0000256" key="6">
    <source>
        <dbReference type="RuleBase" id="RU362125"/>
    </source>
</evidence>
<dbReference type="FunFam" id="1.10.540.10:FF:000002">
    <property type="entry name" value="Acyl-CoA dehydrogenase FadE19"/>
    <property type="match status" value="1"/>
</dbReference>
<dbReference type="Pfam" id="PF00441">
    <property type="entry name" value="Acyl-CoA_dh_1"/>
    <property type="match status" value="1"/>
</dbReference>
<evidence type="ECO:0000256" key="3">
    <source>
        <dbReference type="ARBA" id="ARBA00022630"/>
    </source>
</evidence>
<dbReference type="FunFam" id="1.20.140.10:FF:000001">
    <property type="entry name" value="Acyl-CoA dehydrogenase"/>
    <property type="match status" value="1"/>
</dbReference>
<dbReference type="InterPro" id="IPR036250">
    <property type="entry name" value="AcylCo_DH-like_C"/>
</dbReference>
<evidence type="ECO:0000259" key="9">
    <source>
        <dbReference type="Pfam" id="PF02771"/>
    </source>
</evidence>
<feature type="domain" description="Acyl-CoA dehydrogenase/oxidase C-terminal" evidence="7">
    <location>
        <begin position="231"/>
        <end position="379"/>
    </location>
</feature>
<dbReference type="RefSeq" id="WP_114590416.1">
    <property type="nucleotide sequence ID" value="NZ_CAXIBR010000059.1"/>
</dbReference>
<comment type="similarity">
    <text evidence="2 6">Belongs to the acyl-CoA dehydrogenase family.</text>
</comment>
<dbReference type="Pfam" id="PF02770">
    <property type="entry name" value="Acyl-CoA_dh_M"/>
    <property type="match status" value="1"/>
</dbReference>
<dbReference type="PIRSF" id="PIRSF016578">
    <property type="entry name" value="HsaA"/>
    <property type="match status" value="1"/>
</dbReference>
<dbReference type="GO" id="GO:0050660">
    <property type="term" value="F:flavin adenine dinucleotide binding"/>
    <property type="evidence" value="ECO:0007669"/>
    <property type="project" value="InterPro"/>
</dbReference>
<proteinExistence type="inferred from homology"/>
<dbReference type="PANTHER" id="PTHR43884:SF12">
    <property type="entry name" value="ISOVALERYL-COA DEHYDROGENASE, MITOCHONDRIAL-RELATED"/>
    <property type="match status" value="1"/>
</dbReference>
<dbReference type="GO" id="GO:0003995">
    <property type="term" value="F:acyl-CoA dehydrogenase activity"/>
    <property type="evidence" value="ECO:0007669"/>
    <property type="project" value="InterPro"/>
</dbReference>
<organism evidence="10 11">
    <name type="scientific">Euzebya pacifica</name>
    <dbReference type="NCBI Taxonomy" id="1608957"/>
    <lineage>
        <taxon>Bacteria</taxon>
        <taxon>Bacillati</taxon>
        <taxon>Actinomycetota</taxon>
        <taxon>Nitriliruptoria</taxon>
        <taxon>Euzebyales</taxon>
    </lineage>
</organism>
<dbReference type="Gene3D" id="2.40.110.10">
    <property type="entry name" value="Butyryl-CoA Dehydrogenase, subunit A, domain 2"/>
    <property type="match status" value="1"/>
</dbReference>
<dbReference type="OrthoDB" id="8876745at2"/>
<keyword evidence="11" id="KW-1185">Reference proteome</keyword>
<dbReference type="Pfam" id="PF02771">
    <property type="entry name" value="Acyl-CoA_dh_N"/>
    <property type="match status" value="1"/>
</dbReference>
<comment type="cofactor">
    <cofactor evidence="1 6">
        <name>FAD</name>
        <dbReference type="ChEBI" id="CHEBI:57692"/>
    </cofactor>
</comment>
<evidence type="ECO:0000256" key="4">
    <source>
        <dbReference type="ARBA" id="ARBA00022827"/>
    </source>
</evidence>
<dbReference type="SUPFAM" id="SSF47203">
    <property type="entry name" value="Acyl-CoA dehydrogenase C-terminal domain-like"/>
    <property type="match status" value="1"/>
</dbReference>
<dbReference type="KEGG" id="euz:DVS28_a0936"/>
<keyword evidence="3 6" id="KW-0285">Flavoprotein</keyword>
<dbReference type="SUPFAM" id="SSF56645">
    <property type="entry name" value="Acyl-CoA dehydrogenase NM domain-like"/>
    <property type="match status" value="1"/>
</dbReference>
<feature type="domain" description="Acyl-CoA oxidase/dehydrogenase middle" evidence="8">
    <location>
        <begin position="125"/>
        <end position="219"/>
    </location>
</feature>
<dbReference type="InterPro" id="IPR009100">
    <property type="entry name" value="AcylCoA_DH/oxidase_NM_dom_sf"/>
</dbReference>
<dbReference type="FunFam" id="2.40.110.10:FF:000009">
    <property type="entry name" value="Acyl-CoA dehydrogenase"/>
    <property type="match status" value="1"/>
</dbReference>
<evidence type="ECO:0000256" key="5">
    <source>
        <dbReference type="ARBA" id="ARBA00023002"/>
    </source>
</evidence>
<evidence type="ECO:0000259" key="7">
    <source>
        <dbReference type="Pfam" id="PF00441"/>
    </source>
</evidence>
<evidence type="ECO:0000313" key="11">
    <source>
        <dbReference type="Proteomes" id="UP000264006"/>
    </source>
</evidence>